<feature type="compositionally biased region" description="Acidic residues" evidence="2">
    <location>
        <begin position="397"/>
        <end position="406"/>
    </location>
</feature>
<gene>
    <name evidence="6" type="ORF">BSL78_16860</name>
</gene>
<dbReference type="Pfam" id="PF00787">
    <property type="entry name" value="PX"/>
    <property type="match status" value="1"/>
</dbReference>
<dbReference type="PANTHER" id="PTHR22775:SF44">
    <property type="entry name" value="SORTING NEXIN-14"/>
    <property type="match status" value="1"/>
</dbReference>
<comment type="caution">
    <text evidence="6">The sequence shown here is derived from an EMBL/GenBank/DDBJ whole genome shotgun (WGS) entry which is preliminary data.</text>
</comment>
<reference evidence="6 7" key="1">
    <citation type="journal article" date="2017" name="PLoS Biol.">
        <title>The sea cucumber genome provides insights into morphological evolution and visceral regeneration.</title>
        <authorList>
            <person name="Zhang X."/>
            <person name="Sun L."/>
            <person name="Yuan J."/>
            <person name="Sun Y."/>
            <person name="Gao Y."/>
            <person name="Zhang L."/>
            <person name="Li S."/>
            <person name="Dai H."/>
            <person name="Hamel J.F."/>
            <person name="Liu C."/>
            <person name="Yu Y."/>
            <person name="Liu S."/>
            <person name="Lin W."/>
            <person name="Guo K."/>
            <person name="Jin S."/>
            <person name="Xu P."/>
            <person name="Storey K.B."/>
            <person name="Huan P."/>
            <person name="Zhang T."/>
            <person name="Zhou Y."/>
            <person name="Zhang J."/>
            <person name="Lin C."/>
            <person name="Li X."/>
            <person name="Xing L."/>
            <person name="Huo D."/>
            <person name="Sun M."/>
            <person name="Wang L."/>
            <person name="Mercier A."/>
            <person name="Li F."/>
            <person name="Yang H."/>
            <person name="Xiang J."/>
        </authorList>
    </citation>
    <scope>NUCLEOTIDE SEQUENCE [LARGE SCALE GENOMIC DNA]</scope>
    <source>
        <strain evidence="6">Shaxun</strain>
        <tissue evidence="6">Muscle</tissue>
    </source>
</reference>
<feature type="region of interest" description="Disordered" evidence="2">
    <location>
        <begin position="384"/>
        <end position="414"/>
    </location>
</feature>
<dbReference type="Pfam" id="PF00615">
    <property type="entry name" value="RGS"/>
    <property type="match status" value="1"/>
</dbReference>
<accession>A0A2G8KE43</accession>
<dbReference type="PROSITE" id="PS50195">
    <property type="entry name" value="PX"/>
    <property type="match status" value="1"/>
</dbReference>
<feature type="domain" description="RGS" evidence="3">
    <location>
        <begin position="200"/>
        <end position="328"/>
    </location>
</feature>
<dbReference type="SUPFAM" id="SSF48097">
    <property type="entry name" value="Regulator of G-protein signaling, RGS"/>
    <property type="match status" value="1"/>
</dbReference>
<evidence type="ECO:0000256" key="1">
    <source>
        <dbReference type="ARBA" id="ARBA00010883"/>
    </source>
</evidence>
<dbReference type="AlphaFoldDB" id="A0A2G8KE43"/>
<dbReference type="STRING" id="307972.A0A2G8KE43"/>
<keyword evidence="7" id="KW-1185">Reference proteome</keyword>
<dbReference type="Gene3D" id="3.30.1520.10">
    <property type="entry name" value="Phox-like domain"/>
    <property type="match status" value="1"/>
</dbReference>
<dbReference type="InterPro" id="IPR036305">
    <property type="entry name" value="RGS_sf"/>
</dbReference>
<comment type="similarity">
    <text evidence="1">Belongs to the sorting nexin family.</text>
</comment>
<evidence type="ECO:0000313" key="6">
    <source>
        <dbReference type="EMBL" id="PIK46274.1"/>
    </source>
</evidence>
<dbReference type="SMART" id="SM00313">
    <property type="entry name" value="PXA"/>
    <property type="match status" value="1"/>
</dbReference>
<dbReference type="SMART" id="SM00315">
    <property type="entry name" value="RGS"/>
    <property type="match status" value="1"/>
</dbReference>
<evidence type="ECO:0000259" key="4">
    <source>
        <dbReference type="PROSITE" id="PS50195"/>
    </source>
</evidence>
<dbReference type="InterPro" id="IPR001683">
    <property type="entry name" value="PX_dom"/>
</dbReference>
<dbReference type="PROSITE" id="PS51207">
    <property type="entry name" value="PXA"/>
    <property type="match status" value="1"/>
</dbReference>
<dbReference type="InterPro" id="IPR003114">
    <property type="entry name" value="Phox_assoc"/>
</dbReference>
<dbReference type="EMBL" id="MRZV01000655">
    <property type="protein sequence ID" value="PIK46274.1"/>
    <property type="molecule type" value="Genomic_DNA"/>
</dbReference>
<dbReference type="PANTHER" id="PTHR22775">
    <property type="entry name" value="SORTING NEXIN"/>
    <property type="match status" value="1"/>
</dbReference>
<dbReference type="InterPro" id="IPR037892">
    <property type="entry name" value="SNX14_RGS"/>
</dbReference>
<proteinExistence type="inferred from homology"/>
<sequence length="785" mass="90513">MCLCVKKSHCCYLSSYFPHRELSSNEEFVTQLRMTIRHVMAVFFKRVDIPSLIIDKLVKAGMSHLDVYLRAKRKLTHGQDIQTATIRELGPHLHIAARNRLTELEYLQHLCKLLLPIVLPQKTLNSEGSKVFLREIVACKVFLPAMDVVSDPDVVNLLLYLFFDPEAMVPSTEPPTKHVSMLQSFCDENVSTRESALHFKAEEIMNNRDLLFPFIQFMRKEGSLNILQFCLTVEDFNKRSLIPELTDAAKVKLHSEAKELYRLYFAANAVDRIQFDDDIIAEVKDIAEGNFQEVSRLRTSSALFRAYEHAFSLLENTFCPMFHHSDEFFTIHCGSRPEPKVPVYTRMPFKKPDTLAAMHKLSTRIRGVFKSQAIDEVPGYPFGYSDSESAPQSNSEAESELEDDESGMSSPQHDLSAWRISIPRVESRQEAGRELFIFRIHIKRIDINTNSEERSEWEVERMFHEFYVLENKLSEFHGGFDFEDSQLPPKRSFLVVAKNIEFMEKKRPAFEKYLQILLTKPFLRGSQLLYRFLTSEEEFATKFLPDVNLAGTTSEPFLQSFLSSVEEPKPKPGDPTEDTNPEKIIKDMVSDPVHGNNACQMFDRSTVEMPGQRSSGDLQEVNGIFDYILYIARSVFEISSGMHHILFLIRKVAKNTLETFLDHYLSYKMDLVASEVEMEKLITLLTEVLFIDDDPPRTDTEKQTRKDEAFKQMIDFFPDILGKILGEENFIAGFKIIFDGLQCPKLNKHLAYILLDIVAQELFPELADDKMGESFTVYDEDHYKN</sequence>
<dbReference type="PROSITE" id="PS50132">
    <property type="entry name" value="RGS"/>
    <property type="match status" value="1"/>
</dbReference>
<dbReference type="SMART" id="SM00312">
    <property type="entry name" value="PX"/>
    <property type="match status" value="1"/>
</dbReference>
<dbReference type="CDD" id="cd08722">
    <property type="entry name" value="RGS_SNX14"/>
    <property type="match status" value="1"/>
</dbReference>
<dbReference type="OrthoDB" id="5957963at2759"/>
<organism evidence="6 7">
    <name type="scientific">Stichopus japonicus</name>
    <name type="common">Sea cucumber</name>
    <dbReference type="NCBI Taxonomy" id="307972"/>
    <lineage>
        <taxon>Eukaryota</taxon>
        <taxon>Metazoa</taxon>
        <taxon>Echinodermata</taxon>
        <taxon>Eleutherozoa</taxon>
        <taxon>Echinozoa</taxon>
        <taxon>Holothuroidea</taxon>
        <taxon>Aspidochirotacea</taxon>
        <taxon>Aspidochirotida</taxon>
        <taxon>Stichopodidae</taxon>
        <taxon>Apostichopus</taxon>
    </lineage>
</organism>
<name>A0A2G8KE43_STIJA</name>
<dbReference type="GO" id="GO:0005770">
    <property type="term" value="C:late endosome"/>
    <property type="evidence" value="ECO:0007669"/>
    <property type="project" value="TreeGrafter"/>
</dbReference>
<dbReference type="InterPro" id="IPR036871">
    <property type="entry name" value="PX_dom_sf"/>
</dbReference>
<feature type="domain" description="PXA" evidence="5">
    <location>
        <begin position="1"/>
        <end position="167"/>
    </location>
</feature>
<evidence type="ECO:0000313" key="7">
    <source>
        <dbReference type="Proteomes" id="UP000230750"/>
    </source>
</evidence>
<dbReference type="InterPro" id="IPR044926">
    <property type="entry name" value="RGS_subdomain_2"/>
</dbReference>
<dbReference type="InterPro" id="IPR016137">
    <property type="entry name" value="RGS"/>
</dbReference>
<dbReference type="Gene3D" id="1.10.167.10">
    <property type="entry name" value="Regulator of G-protein Signalling 4, domain 2"/>
    <property type="match status" value="1"/>
</dbReference>
<evidence type="ECO:0000259" key="3">
    <source>
        <dbReference type="PROSITE" id="PS50132"/>
    </source>
</evidence>
<dbReference type="InterPro" id="IPR037436">
    <property type="entry name" value="SNX14_PX"/>
</dbReference>
<dbReference type="Proteomes" id="UP000230750">
    <property type="component" value="Unassembled WGS sequence"/>
</dbReference>
<dbReference type="SUPFAM" id="SSF64268">
    <property type="entry name" value="PX domain"/>
    <property type="match status" value="1"/>
</dbReference>
<dbReference type="Pfam" id="PF02194">
    <property type="entry name" value="PXA"/>
    <property type="match status" value="1"/>
</dbReference>
<evidence type="ECO:0000256" key="2">
    <source>
        <dbReference type="SAM" id="MobiDB-lite"/>
    </source>
</evidence>
<feature type="domain" description="PX" evidence="4">
    <location>
        <begin position="416"/>
        <end position="540"/>
    </location>
</feature>
<dbReference type="GO" id="GO:0097352">
    <property type="term" value="P:autophagosome maturation"/>
    <property type="evidence" value="ECO:0007669"/>
    <property type="project" value="TreeGrafter"/>
</dbReference>
<dbReference type="GO" id="GO:0080025">
    <property type="term" value="F:phosphatidylinositol-3,5-bisphosphate binding"/>
    <property type="evidence" value="ECO:0007669"/>
    <property type="project" value="InterPro"/>
</dbReference>
<evidence type="ECO:0000259" key="5">
    <source>
        <dbReference type="PROSITE" id="PS51207"/>
    </source>
</evidence>
<protein>
    <submittedName>
        <fullName evidence="6">Putative sorting nexin-14</fullName>
    </submittedName>
</protein>
<dbReference type="InterPro" id="IPR013937">
    <property type="entry name" value="Sorting_nexin_C"/>
</dbReference>
<dbReference type="Pfam" id="PF08628">
    <property type="entry name" value="Nexin_C"/>
    <property type="match status" value="1"/>
</dbReference>
<dbReference type="CDD" id="cd06877">
    <property type="entry name" value="PX_SNX14"/>
    <property type="match status" value="1"/>
</dbReference>